<sequence length="65" mass="7365">MEYEIAGNSDLALRLLMVIVMDDMRKLFVCTTLLMILLLARRSSPALDFSSEYELPIQVAQEASK</sequence>
<dbReference type="EMBL" id="CP089983">
    <property type="protein sequence ID" value="WXB01873.1"/>
    <property type="molecule type" value="Genomic_DNA"/>
</dbReference>
<dbReference type="RefSeq" id="WP_394831491.1">
    <property type="nucleotide sequence ID" value="NZ_CP089929.1"/>
</dbReference>
<evidence type="ECO:0000313" key="2">
    <source>
        <dbReference type="Proteomes" id="UP001374803"/>
    </source>
</evidence>
<keyword evidence="2" id="KW-1185">Reference proteome</keyword>
<dbReference type="Proteomes" id="UP001374803">
    <property type="component" value="Chromosome"/>
</dbReference>
<proteinExistence type="predicted"/>
<name>A0ABZ2KVT6_9BACT</name>
<organism evidence="1 2">
    <name type="scientific">Pendulispora rubella</name>
    <dbReference type="NCBI Taxonomy" id="2741070"/>
    <lineage>
        <taxon>Bacteria</taxon>
        <taxon>Pseudomonadati</taxon>
        <taxon>Myxococcota</taxon>
        <taxon>Myxococcia</taxon>
        <taxon>Myxococcales</taxon>
        <taxon>Sorangiineae</taxon>
        <taxon>Pendulisporaceae</taxon>
        <taxon>Pendulispora</taxon>
    </lineage>
</organism>
<gene>
    <name evidence="1" type="ORF">LVJ94_33765</name>
</gene>
<protein>
    <submittedName>
        <fullName evidence="1">Uncharacterized protein</fullName>
    </submittedName>
</protein>
<evidence type="ECO:0000313" key="1">
    <source>
        <dbReference type="EMBL" id="WXB01873.1"/>
    </source>
</evidence>
<accession>A0ABZ2KVT6</accession>
<reference evidence="1" key="1">
    <citation type="submission" date="2021-12" db="EMBL/GenBank/DDBJ databases">
        <title>Discovery of the Pendulisporaceae a myxobacterial family with distinct sporulation behavior and unique specialized metabolism.</title>
        <authorList>
            <person name="Garcia R."/>
            <person name="Popoff A."/>
            <person name="Bader C.D."/>
            <person name="Loehr J."/>
            <person name="Walesch S."/>
            <person name="Walt C."/>
            <person name="Boldt J."/>
            <person name="Bunk B."/>
            <person name="Haeckl F.J.F.P.J."/>
            <person name="Gunesch A.P."/>
            <person name="Birkelbach J."/>
            <person name="Nuebel U."/>
            <person name="Pietschmann T."/>
            <person name="Bach T."/>
            <person name="Mueller R."/>
        </authorList>
    </citation>
    <scope>NUCLEOTIDE SEQUENCE</scope>
    <source>
        <strain evidence="1">MSr11367</strain>
    </source>
</reference>